<accession>L5M516</accession>
<name>L5M516_MYODS</name>
<sequence>MITSGFRGGLSELSEVLHVSEWKWSGRARLAIIHEVKTMLSFDEPSRVQVLEAECPSLGVHCDCGSLRKVEWPCRLTIIHEEKTILSFDDGRCSPNARVCIGQDEKPVVGLDGLSPQKSLRKGPEWARSQAPQEGRAGIDDDSLQQKPNQHSLERNKMSENYTRRRSHRCSPSARVCIGQDEKPVVRLDGLSPQETPRKGPERARSRDPPGWWICFSGCCRRFIASVGHKTLQSLLYTELPRRPVSLRTPPADKTCLAEQWSCWAVIAETLLWAW</sequence>
<organism evidence="2 3">
    <name type="scientific">Myotis davidii</name>
    <name type="common">David's myotis</name>
    <dbReference type="NCBI Taxonomy" id="225400"/>
    <lineage>
        <taxon>Eukaryota</taxon>
        <taxon>Metazoa</taxon>
        <taxon>Chordata</taxon>
        <taxon>Craniata</taxon>
        <taxon>Vertebrata</taxon>
        <taxon>Euteleostomi</taxon>
        <taxon>Mammalia</taxon>
        <taxon>Eutheria</taxon>
        <taxon>Laurasiatheria</taxon>
        <taxon>Chiroptera</taxon>
        <taxon>Yangochiroptera</taxon>
        <taxon>Vespertilionidae</taxon>
        <taxon>Myotis</taxon>
    </lineage>
</organism>
<evidence type="ECO:0000313" key="3">
    <source>
        <dbReference type="Proteomes" id="UP000010556"/>
    </source>
</evidence>
<protein>
    <submittedName>
        <fullName evidence="2">Uncharacterized protein</fullName>
    </submittedName>
</protein>
<reference evidence="3" key="1">
    <citation type="journal article" date="2013" name="Science">
        <title>Comparative analysis of bat genomes provides insight into the evolution of flight and immunity.</title>
        <authorList>
            <person name="Zhang G."/>
            <person name="Cowled C."/>
            <person name="Shi Z."/>
            <person name="Huang Z."/>
            <person name="Bishop-Lilly K.A."/>
            <person name="Fang X."/>
            <person name="Wynne J.W."/>
            <person name="Xiong Z."/>
            <person name="Baker M.L."/>
            <person name="Zhao W."/>
            <person name="Tachedjian M."/>
            <person name="Zhu Y."/>
            <person name="Zhou P."/>
            <person name="Jiang X."/>
            <person name="Ng J."/>
            <person name="Yang L."/>
            <person name="Wu L."/>
            <person name="Xiao J."/>
            <person name="Feng Y."/>
            <person name="Chen Y."/>
            <person name="Sun X."/>
            <person name="Zhang Y."/>
            <person name="Marsh G.A."/>
            <person name="Crameri G."/>
            <person name="Broder C.C."/>
            <person name="Frey K.G."/>
            <person name="Wang L.F."/>
            <person name="Wang J."/>
        </authorList>
    </citation>
    <scope>NUCLEOTIDE SEQUENCE [LARGE SCALE GENOMIC DNA]</scope>
</reference>
<evidence type="ECO:0000256" key="1">
    <source>
        <dbReference type="SAM" id="MobiDB-lite"/>
    </source>
</evidence>
<dbReference type="Proteomes" id="UP000010556">
    <property type="component" value="Unassembled WGS sequence"/>
</dbReference>
<keyword evidence="3" id="KW-1185">Reference proteome</keyword>
<dbReference type="EMBL" id="KB105002">
    <property type="protein sequence ID" value="ELK32803.1"/>
    <property type="molecule type" value="Genomic_DNA"/>
</dbReference>
<evidence type="ECO:0000313" key="2">
    <source>
        <dbReference type="EMBL" id="ELK32803.1"/>
    </source>
</evidence>
<feature type="region of interest" description="Disordered" evidence="1">
    <location>
        <begin position="111"/>
        <end position="168"/>
    </location>
</feature>
<dbReference type="AlphaFoldDB" id="L5M516"/>
<gene>
    <name evidence="2" type="ORF">MDA_GLEAN10001782</name>
</gene>
<proteinExistence type="predicted"/>